<accession>A0A6A1WNH3</accession>
<gene>
    <name evidence="2" type="ORF">CJ030_MR1G011832</name>
</gene>
<keyword evidence="3" id="KW-1185">Reference proteome</keyword>
<proteinExistence type="predicted"/>
<evidence type="ECO:0000313" key="2">
    <source>
        <dbReference type="EMBL" id="KAB1226885.1"/>
    </source>
</evidence>
<sequence length="102" mass="10972">MGKQDPTADQLTVTIRGVTVTMSADAIAKFLHIPRATFPLEGDAPLPPPPKSDAHPPPIPKAHAIAGEVVGLHTFIEEKIAPITSELQYIDTRIAFIKDQVV</sequence>
<name>A0A6A1WNH3_9ROSI</name>
<comment type="caution">
    <text evidence="2">The sequence shown here is derived from an EMBL/GenBank/DDBJ whole genome shotgun (WGS) entry which is preliminary data.</text>
</comment>
<dbReference type="EMBL" id="RXIC02000019">
    <property type="protein sequence ID" value="KAB1226885.1"/>
    <property type="molecule type" value="Genomic_DNA"/>
</dbReference>
<evidence type="ECO:0000256" key="1">
    <source>
        <dbReference type="SAM" id="MobiDB-lite"/>
    </source>
</evidence>
<dbReference type="AlphaFoldDB" id="A0A6A1WNH3"/>
<feature type="region of interest" description="Disordered" evidence="1">
    <location>
        <begin position="41"/>
        <end position="60"/>
    </location>
</feature>
<protein>
    <submittedName>
        <fullName evidence="2">Uncharacterized protein</fullName>
    </submittedName>
</protein>
<evidence type="ECO:0000313" key="3">
    <source>
        <dbReference type="Proteomes" id="UP000516437"/>
    </source>
</evidence>
<dbReference type="Proteomes" id="UP000516437">
    <property type="component" value="Chromosome 1"/>
</dbReference>
<feature type="compositionally biased region" description="Pro residues" evidence="1">
    <location>
        <begin position="45"/>
        <end position="60"/>
    </location>
</feature>
<organism evidence="2 3">
    <name type="scientific">Morella rubra</name>
    <name type="common">Chinese bayberry</name>
    <dbReference type="NCBI Taxonomy" id="262757"/>
    <lineage>
        <taxon>Eukaryota</taxon>
        <taxon>Viridiplantae</taxon>
        <taxon>Streptophyta</taxon>
        <taxon>Embryophyta</taxon>
        <taxon>Tracheophyta</taxon>
        <taxon>Spermatophyta</taxon>
        <taxon>Magnoliopsida</taxon>
        <taxon>eudicotyledons</taxon>
        <taxon>Gunneridae</taxon>
        <taxon>Pentapetalae</taxon>
        <taxon>rosids</taxon>
        <taxon>fabids</taxon>
        <taxon>Fagales</taxon>
        <taxon>Myricaceae</taxon>
        <taxon>Morella</taxon>
    </lineage>
</organism>
<reference evidence="2 3" key="1">
    <citation type="journal article" date="2019" name="Plant Biotechnol. J.">
        <title>The red bayberry genome and genetic basis of sex determination.</title>
        <authorList>
            <person name="Jia H.M."/>
            <person name="Jia H.J."/>
            <person name="Cai Q.L."/>
            <person name="Wang Y."/>
            <person name="Zhao H.B."/>
            <person name="Yang W.F."/>
            <person name="Wang G.Y."/>
            <person name="Li Y.H."/>
            <person name="Zhan D.L."/>
            <person name="Shen Y.T."/>
            <person name="Niu Q.F."/>
            <person name="Chang L."/>
            <person name="Qiu J."/>
            <person name="Zhao L."/>
            <person name="Xie H.B."/>
            <person name="Fu W.Y."/>
            <person name="Jin J."/>
            <person name="Li X.W."/>
            <person name="Jiao Y."/>
            <person name="Zhou C.C."/>
            <person name="Tu T."/>
            <person name="Chai C.Y."/>
            <person name="Gao J.L."/>
            <person name="Fan L.J."/>
            <person name="van de Weg E."/>
            <person name="Wang J.Y."/>
            <person name="Gao Z.S."/>
        </authorList>
    </citation>
    <scope>NUCLEOTIDE SEQUENCE [LARGE SCALE GENOMIC DNA]</scope>
    <source>
        <tissue evidence="2">Leaves</tissue>
    </source>
</reference>